<comment type="caution">
    <text evidence="1">The sequence shown here is derived from an EMBL/GenBank/DDBJ whole genome shotgun (WGS) entry which is preliminary data.</text>
</comment>
<dbReference type="Proteomes" id="UP000027821">
    <property type="component" value="Unassembled WGS sequence"/>
</dbReference>
<keyword evidence="2" id="KW-1185">Reference proteome</keyword>
<dbReference type="RefSeq" id="WP_035073086.1">
    <property type="nucleotide sequence ID" value="NZ_JMIH01000016.1"/>
</dbReference>
<dbReference type="STRING" id="1048983.EL17_08625"/>
<gene>
    <name evidence="1" type="ORF">EL17_08625</name>
</gene>
<evidence type="ECO:0000313" key="1">
    <source>
        <dbReference type="EMBL" id="KEO74191.1"/>
    </source>
</evidence>
<name>A0A074KW48_9BACT</name>
<evidence type="ECO:0000313" key="2">
    <source>
        <dbReference type="Proteomes" id="UP000027821"/>
    </source>
</evidence>
<accession>A0A074KW48</accession>
<organism evidence="1 2">
    <name type="scientific">Anditalea andensis</name>
    <dbReference type="NCBI Taxonomy" id="1048983"/>
    <lineage>
        <taxon>Bacteria</taxon>
        <taxon>Pseudomonadati</taxon>
        <taxon>Bacteroidota</taxon>
        <taxon>Cytophagia</taxon>
        <taxon>Cytophagales</taxon>
        <taxon>Cytophagaceae</taxon>
        <taxon>Anditalea</taxon>
    </lineage>
</organism>
<reference evidence="1 2" key="1">
    <citation type="submission" date="2014-04" db="EMBL/GenBank/DDBJ databases">
        <title>Characterization and application of a salt tolerant electro-active bacterium.</title>
        <authorList>
            <person name="Yang L."/>
            <person name="Wei S."/>
            <person name="Tay Q.X.M."/>
        </authorList>
    </citation>
    <scope>NUCLEOTIDE SEQUENCE [LARGE SCALE GENOMIC DNA]</scope>
    <source>
        <strain evidence="1 2">LY1</strain>
    </source>
</reference>
<dbReference type="InterPro" id="IPR045444">
    <property type="entry name" value="DUF6503"/>
</dbReference>
<dbReference type="EMBL" id="JMIH01000016">
    <property type="protein sequence ID" value="KEO74191.1"/>
    <property type="molecule type" value="Genomic_DNA"/>
</dbReference>
<dbReference type="Pfam" id="PF20113">
    <property type="entry name" value="DUF6503"/>
    <property type="match status" value="1"/>
</dbReference>
<sequence length="252" mass="29302">MKKSMSPAKQVKNLFYVCMIILISSCGEERMAQRIVDNAIQAHGGRNYENLELEFDFREYHYRMKNNGGLYAYERVFEDSLGNSIIDKLTNNGFIRTVNGDPVDLTEERENAFKSSVNSVFYFALLPYRLNDPAVKKKMVGSSSIGGVDYQVIEVTFEEKGGGEDYEDVFYFWFREDKYYMDYIAYSYNTDGGGVRFRESKNPRIESGIRFQDYNNYTPNKSNTPIHELERMFVRGELVLLSEITMDNLKVE</sequence>
<dbReference type="eggNOG" id="ENOG502Z9BG">
    <property type="taxonomic scope" value="Bacteria"/>
</dbReference>
<protein>
    <recommendedName>
        <fullName evidence="3">Deoxyribose-phosphate aldolase</fullName>
    </recommendedName>
</protein>
<evidence type="ECO:0008006" key="3">
    <source>
        <dbReference type="Google" id="ProtNLM"/>
    </source>
</evidence>
<dbReference type="PROSITE" id="PS51257">
    <property type="entry name" value="PROKAR_LIPOPROTEIN"/>
    <property type="match status" value="1"/>
</dbReference>
<dbReference type="AlphaFoldDB" id="A0A074KW48"/>
<proteinExistence type="predicted"/>